<evidence type="ECO:0000256" key="2">
    <source>
        <dbReference type="ARBA" id="ARBA00022448"/>
    </source>
</evidence>
<reference evidence="8" key="1">
    <citation type="submission" date="2022-10" db="EMBL/GenBank/DDBJ databases">
        <title>Rhodococcus sp.75.</title>
        <authorList>
            <person name="Sun M."/>
        </authorList>
    </citation>
    <scope>NUCLEOTIDE SEQUENCE</scope>
    <source>
        <strain evidence="8">75</strain>
    </source>
</reference>
<dbReference type="RefSeq" id="WP_265382421.1">
    <property type="nucleotide sequence ID" value="NZ_CP110615.1"/>
</dbReference>
<proteinExistence type="inferred from homology"/>
<keyword evidence="9" id="KW-1185">Reference proteome</keyword>
<dbReference type="Proteomes" id="UP001164965">
    <property type="component" value="Chromosome"/>
</dbReference>
<protein>
    <submittedName>
        <fullName evidence="8">ABC transporter permease</fullName>
    </submittedName>
</protein>
<dbReference type="PANTHER" id="PTHR30177">
    <property type="entry name" value="GLYCINE BETAINE/L-PROLINE TRANSPORT SYSTEM PERMEASE PROTEIN PROW"/>
    <property type="match status" value="1"/>
</dbReference>
<dbReference type="PANTHER" id="PTHR30177:SF4">
    <property type="entry name" value="OSMOPROTECTANT IMPORT PERMEASE PROTEIN OSMW"/>
    <property type="match status" value="1"/>
</dbReference>
<evidence type="ECO:0000256" key="4">
    <source>
        <dbReference type="ARBA" id="ARBA00022989"/>
    </source>
</evidence>
<keyword evidence="2 6" id="KW-0813">Transport</keyword>
<dbReference type="InterPro" id="IPR035906">
    <property type="entry name" value="MetI-like_sf"/>
</dbReference>
<dbReference type="InterPro" id="IPR051204">
    <property type="entry name" value="ABC_transp_perm/SBD"/>
</dbReference>
<sequence length="261" mass="27904">MATLTTADPRSDVAPDVRGQRRSTLLFWFGMPAFLVTVWVATYLVISSRELDSIEQRTLNYSQLRDSVVEHLQLTVVSTIVVILLAIPLGVIATRPFARRAVPGILGVANIGQGVPSYGLLAIVVVLWTVGFWPVVIGLVAYSALPIVRNTMVGLQQVDRSLIKASRGMGMSAVHVLFRVELPLAIPVMIAGIRTALILNVGTATLATFFAGGGLGYIIFNGIQLNRSPVLYAGVIMVSSLALLVDYLGKAAGRLLAPKGL</sequence>
<feature type="transmembrane region" description="Helical" evidence="6">
    <location>
        <begin position="169"/>
        <end position="190"/>
    </location>
</feature>
<feature type="transmembrane region" description="Helical" evidence="6">
    <location>
        <begin position="25"/>
        <end position="46"/>
    </location>
</feature>
<feature type="domain" description="ABC transmembrane type-1" evidence="7">
    <location>
        <begin position="68"/>
        <end position="249"/>
    </location>
</feature>
<evidence type="ECO:0000256" key="1">
    <source>
        <dbReference type="ARBA" id="ARBA00004141"/>
    </source>
</evidence>
<evidence type="ECO:0000313" key="9">
    <source>
        <dbReference type="Proteomes" id="UP001164965"/>
    </source>
</evidence>
<evidence type="ECO:0000256" key="6">
    <source>
        <dbReference type="RuleBase" id="RU363032"/>
    </source>
</evidence>
<evidence type="ECO:0000256" key="3">
    <source>
        <dbReference type="ARBA" id="ARBA00022692"/>
    </source>
</evidence>
<accession>A0ABY6NY39</accession>
<evidence type="ECO:0000256" key="5">
    <source>
        <dbReference type="ARBA" id="ARBA00023136"/>
    </source>
</evidence>
<feature type="transmembrane region" description="Helical" evidence="6">
    <location>
        <begin position="230"/>
        <end position="249"/>
    </location>
</feature>
<feature type="transmembrane region" description="Helical" evidence="6">
    <location>
        <begin position="118"/>
        <end position="148"/>
    </location>
</feature>
<feature type="transmembrane region" description="Helical" evidence="6">
    <location>
        <begin position="74"/>
        <end position="98"/>
    </location>
</feature>
<gene>
    <name evidence="8" type="ORF">RHODO2019_14300</name>
</gene>
<keyword evidence="3 6" id="KW-0812">Transmembrane</keyword>
<dbReference type="Gene3D" id="1.10.3720.10">
    <property type="entry name" value="MetI-like"/>
    <property type="match status" value="1"/>
</dbReference>
<organism evidence="8 9">
    <name type="scientific">Rhodococcus antarcticus</name>
    <dbReference type="NCBI Taxonomy" id="2987751"/>
    <lineage>
        <taxon>Bacteria</taxon>
        <taxon>Bacillati</taxon>
        <taxon>Actinomycetota</taxon>
        <taxon>Actinomycetes</taxon>
        <taxon>Mycobacteriales</taxon>
        <taxon>Nocardiaceae</taxon>
        <taxon>Rhodococcus</taxon>
    </lineage>
</organism>
<keyword evidence="4 6" id="KW-1133">Transmembrane helix</keyword>
<dbReference type="Pfam" id="PF00528">
    <property type="entry name" value="BPD_transp_1"/>
    <property type="match status" value="1"/>
</dbReference>
<keyword evidence="5 6" id="KW-0472">Membrane</keyword>
<evidence type="ECO:0000313" key="8">
    <source>
        <dbReference type="EMBL" id="UZJ24314.1"/>
    </source>
</evidence>
<dbReference type="InterPro" id="IPR000515">
    <property type="entry name" value="MetI-like"/>
</dbReference>
<dbReference type="SUPFAM" id="SSF161098">
    <property type="entry name" value="MetI-like"/>
    <property type="match status" value="1"/>
</dbReference>
<evidence type="ECO:0000259" key="7">
    <source>
        <dbReference type="PROSITE" id="PS50928"/>
    </source>
</evidence>
<name>A0ABY6NY39_9NOCA</name>
<dbReference type="EMBL" id="CP110615">
    <property type="protein sequence ID" value="UZJ24314.1"/>
    <property type="molecule type" value="Genomic_DNA"/>
</dbReference>
<comment type="similarity">
    <text evidence="6">Belongs to the binding-protein-dependent transport system permease family.</text>
</comment>
<feature type="transmembrane region" description="Helical" evidence="6">
    <location>
        <begin position="196"/>
        <end position="218"/>
    </location>
</feature>
<dbReference type="CDD" id="cd06261">
    <property type="entry name" value="TM_PBP2"/>
    <property type="match status" value="1"/>
</dbReference>
<comment type="subcellular location">
    <subcellularLocation>
        <location evidence="6">Cell membrane</location>
        <topology evidence="6">Multi-pass membrane protein</topology>
    </subcellularLocation>
    <subcellularLocation>
        <location evidence="1">Membrane</location>
        <topology evidence="1">Multi-pass membrane protein</topology>
    </subcellularLocation>
</comment>
<dbReference type="PROSITE" id="PS50928">
    <property type="entry name" value="ABC_TM1"/>
    <property type="match status" value="1"/>
</dbReference>